<dbReference type="RefSeq" id="WP_152191041.1">
    <property type="nucleotide sequence ID" value="NZ_WFKI01000001.1"/>
</dbReference>
<gene>
    <name evidence="2" type="ORF">GBG18_10920</name>
    <name evidence="1" type="ORF">GBG19_11015</name>
</gene>
<name>A0A6L4WQS4_9BACT</name>
<comment type="caution">
    <text evidence="1">The sequence shown here is derived from an EMBL/GenBank/DDBJ whole genome shotgun (WGS) entry which is preliminary data.</text>
</comment>
<accession>A0A6L4WQS4</accession>
<organism evidence="1 4">
    <name type="scientific">Poseidonibacter ostreae</name>
    <dbReference type="NCBI Taxonomy" id="2654171"/>
    <lineage>
        <taxon>Bacteria</taxon>
        <taxon>Pseudomonadati</taxon>
        <taxon>Campylobacterota</taxon>
        <taxon>Epsilonproteobacteria</taxon>
        <taxon>Campylobacterales</taxon>
        <taxon>Arcobacteraceae</taxon>
        <taxon>Poseidonibacter</taxon>
    </lineage>
</organism>
<dbReference type="EMBL" id="WFKK01000033">
    <property type="protein sequence ID" value="KAB7887260.1"/>
    <property type="molecule type" value="Genomic_DNA"/>
</dbReference>
<evidence type="ECO:0000313" key="3">
    <source>
        <dbReference type="Proteomes" id="UP000461010"/>
    </source>
</evidence>
<protein>
    <submittedName>
        <fullName evidence="1">Uncharacterized protein</fullName>
    </submittedName>
</protein>
<evidence type="ECO:0000313" key="4">
    <source>
        <dbReference type="Proteomes" id="UP000472839"/>
    </source>
</evidence>
<dbReference type="Proteomes" id="UP000472839">
    <property type="component" value="Unassembled WGS sequence"/>
</dbReference>
<proteinExistence type="predicted"/>
<reference evidence="3 4" key="1">
    <citation type="submission" date="2019-10" db="EMBL/GenBank/DDBJ databases">
        <title>Poseidonibacter ostreae sp. nov., isolated from the gut of the Ostrea denselamellosa.</title>
        <authorList>
            <person name="Choi A."/>
        </authorList>
    </citation>
    <scope>NUCLEOTIDE SEQUENCE [LARGE SCALE GENOMIC DNA]</scope>
    <source>
        <strain evidence="1 4">SJOD-M-33</strain>
        <strain evidence="2 3">SJOD-M-5</strain>
    </source>
</reference>
<evidence type="ECO:0000313" key="2">
    <source>
        <dbReference type="EMBL" id="KAB7889531.1"/>
    </source>
</evidence>
<evidence type="ECO:0000313" key="1">
    <source>
        <dbReference type="EMBL" id="KAB7887260.1"/>
    </source>
</evidence>
<dbReference type="Proteomes" id="UP000461010">
    <property type="component" value="Unassembled WGS sequence"/>
</dbReference>
<dbReference type="EMBL" id="WFKJ01000034">
    <property type="protein sequence ID" value="KAB7889531.1"/>
    <property type="molecule type" value="Genomic_DNA"/>
</dbReference>
<keyword evidence="3" id="KW-1185">Reference proteome</keyword>
<sequence>MKKILTSLIIISSFLYADQIRECKETKLTETTSIFACPSGDYEATFELRSKKRDMAEAPKLKLLGKREPNIINNYNQK</sequence>
<dbReference type="AlphaFoldDB" id="A0A6L4WQS4"/>